<sequence>MGNTRKTFHSCRPISPQLNPKYRNPKIAAEIAGETIRSLLIAAETAMGPTSISHLSQFLAAILFFHGSEYALAVFFHGRSNVAVSSLLISKQYVIAMACALLEYLSEVVLFPELKEHRWISGVGVLMVLLGEIVRKAAIVTARRSFTHNIRVHYDQDHHLITHGIYRYMRHPSYCGFFIWAIGTQVMLCNPLCTIAFAAVTWRFFSSRIPYPFLEIL</sequence>
<dbReference type="PANTHER" id="PTHR12714">
    <property type="entry name" value="PROTEIN-S ISOPRENYLCYSTEINE O-METHYLTRANSFERASE"/>
    <property type="match status" value="1"/>
</dbReference>
<evidence type="ECO:0000256" key="7">
    <source>
        <dbReference type="ARBA" id="ARBA00022692"/>
    </source>
</evidence>
<comment type="subcellular location">
    <subcellularLocation>
        <location evidence="10">Endoplasmic reticulum membrane</location>
        <topology evidence="10">Multi-pass membrane protein</topology>
    </subcellularLocation>
    <subcellularLocation>
        <location evidence="1">Membrane</location>
        <topology evidence="1">Multi-pass membrane protein</topology>
    </subcellularLocation>
</comment>
<organism evidence="11 12">
    <name type="scientific">Asparagus officinalis</name>
    <name type="common">Garden asparagus</name>
    <dbReference type="NCBI Taxonomy" id="4686"/>
    <lineage>
        <taxon>Eukaryota</taxon>
        <taxon>Viridiplantae</taxon>
        <taxon>Streptophyta</taxon>
        <taxon>Embryophyta</taxon>
        <taxon>Tracheophyta</taxon>
        <taxon>Spermatophyta</taxon>
        <taxon>Magnoliopsida</taxon>
        <taxon>Liliopsida</taxon>
        <taxon>Asparagales</taxon>
        <taxon>Asparagaceae</taxon>
        <taxon>Asparagoideae</taxon>
        <taxon>Asparagus</taxon>
    </lineage>
</organism>
<dbReference type="Pfam" id="PF04140">
    <property type="entry name" value="ICMT"/>
    <property type="match status" value="1"/>
</dbReference>
<dbReference type="GO" id="GO:0032259">
    <property type="term" value="P:methylation"/>
    <property type="evidence" value="ECO:0007669"/>
    <property type="project" value="UniProtKB-KW"/>
</dbReference>
<name>A0A5P1EYI0_ASPOF</name>
<keyword evidence="7 10" id="KW-0812">Transmembrane</keyword>
<comment type="cofactor">
    <cofactor evidence="10">
        <name>Zn(2+)</name>
        <dbReference type="ChEBI" id="CHEBI:29105"/>
    </cofactor>
    <text evidence="10">Divalent metal cations. Probably Zn(2+).</text>
</comment>
<dbReference type="EC" id="2.1.1.100" evidence="3 10"/>
<dbReference type="PROSITE" id="PS51564">
    <property type="entry name" value="SAM_ICMT"/>
    <property type="match status" value="1"/>
</dbReference>
<evidence type="ECO:0000256" key="1">
    <source>
        <dbReference type="ARBA" id="ARBA00004141"/>
    </source>
</evidence>
<comment type="caution">
    <text evidence="10">Lacks conserved residue(s) required for the propagation of feature annotation.</text>
</comment>
<dbReference type="InterPro" id="IPR007269">
    <property type="entry name" value="ICMT_MeTrfase"/>
</dbReference>
<evidence type="ECO:0000313" key="12">
    <source>
        <dbReference type="Proteomes" id="UP000243459"/>
    </source>
</evidence>
<evidence type="ECO:0000256" key="4">
    <source>
        <dbReference type="ARBA" id="ARBA00022603"/>
    </source>
</evidence>
<comment type="catalytic activity">
    <reaction evidence="10">
        <text>[protein]-C-terminal S-[(2E,6E)-farnesyl]-L-cysteine + S-adenosyl-L-methionine = [protein]-C-terminal S-[(2E,6E)-farnesyl]-L-cysteine methyl ester + S-adenosyl-L-homocysteine</text>
        <dbReference type="Rhea" id="RHEA:21672"/>
        <dbReference type="Rhea" id="RHEA-COMP:12125"/>
        <dbReference type="Rhea" id="RHEA-COMP:12126"/>
        <dbReference type="ChEBI" id="CHEBI:57856"/>
        <dbReference type="ChEBI" id="CHEBI:59789"/>
        <dbReference type="ChEBI" id="CHEBI:90510"/>
        <dbReference type="ChEBI" id="CHEBI:90511"/>
        <dbReference type="EC" id="2.1.1.100"/>
    </reaction>
</comment>
<keyword evidence="8 10" id="KW-1133">Transmembrane helix</keyword>
<dbReference type="InterPro" id="IPR025770">
    <property type="entry name" value="PPMT_MeTrfase"/>
</dbReference>
<gene>
    <name evidence="11" type="ORF">A4U43_C05F24450</name>
</gene>
<dbReference type="EMBL" id="CM007385">
    <property type="protein sequence ID" value="ONK69579.1"/>
    <property type="molecule type" value="Genomic_DNA"/>
</dbReference>
<evidence type="ECO:0000256" key="6">
    <source>
        <dbReference type="ARBA" id="ARBA00022691"/>
    </source>
</evidence>
<evidence type="ECO:0000256" key="5">
    <source>
        <dbReference type="ARBA" id="ARBA00022679"/>
    </source>
</evidence>
<evidence type="ECO:0000256" key="10">
    <source>
        <dbReference type="RuleBase" id="RU362022"/>
    </source>
</evidence>
<comment type="similarity">
    <text evidence="2 10">Belongs to the class VI-like SAM-binding methyltransferase superfamily. Isoprenylcysteine carboxyl methyltransferase family.</text>
</comment>
<evidence type="ECO:0000256" key="9">
    <source>
        <dbReference type="ARBA" id="ARBA00023136"/>
    </source>
</evidence>
<dbReference type="Gramene" id="ONK69579">
    <property type="protein sequence ID" value="ONK69579"/>
    <property type="gene ID" value="A4U43_C05F24450"/>
</dbReference>
<keyword evidence="12" id="KW-1185">Reference proteome</keyword>
<evidence type="ECO:0000256" key="2">
    <source>
        <dbReference type="ARBA" id="ARBA00009140"/>
    </source>
</evidence>
<feature type="transmembrane region" description="Helical" evidence="10">
    <location>
        <begin position="177"/>
        <end position="205"/>
    </location>
</feature>
<dbReference type="Gene3D" id="1.20.120.1630">
    <property type="match status" value="1"/>
</dbReference>
<keyword evidence="6 10" id="KW-0949">S-adenosyl-L-methionine</keyword>
<keyword evidence="4 10" id="KW-0489">Methyltransferase</keyword>
<dbReference type="OMA" id="THINTQV"/>
<evidence type="ECO:0000313" key="11">
    <source>
        <dbReference type="EMBL" id="ONK69579.1"/>
    </source>
</evidence>
<keyword evidence="10" id="KW-0256">Endoplasmic reticulum</keyword>
<dbReference type="AlphaFoldDB" id="A0A5P1EYI0"/>
<protein>
    <recommendedName>
        <fullName evidence="3 10">Protein-S-isoprenylcysteine O-methyltransferase</fullName>
        <ecNumber evidence="3 10">2.1.1.100</ecNumber>
    </recommendedName>
</protein>
<dbReference type="PANTHER" id="PTHR12714:SF9">
    <property type="entry name" value="PROTEIN-S-ISOPRENYLCYSTEINE O-METHYLTRANSFERASE"/>
    <property type="match status" value="1"/>
</dbReference>
<keyword evidence="5" id="KW-0808">Transferase</keyword>
<keyword evidence="9 10" id="KW-0472">Membrane</keyword>
<reference evidence="12" key="1">
    <citation type="journal article" date="2017" name="Nat. Commun.">
        <title>The asparagus genome sheds light on the origin and evolution of a young Y chromosome.</title>
        <authorList>
            <person name="Harkess A."/>
            <person name="Zhou J."/>
            <person name="Xu C."/>
            <person name="Bowers J.E."/>
            <person name="Van der Hulst R."/>
            <person name="Ayyampalayam S."/>
            <person name="Mercati F."/>
            <person name="Riccardi P."/>
            <person name="McKain M.R."/>
            <person name="Kakrana A."/>
            <person name="Tang H."/>
            <person name="Ray J."/>
            <person name="Groenendijk J."/>
            <person name="Arikit S."/>
            <person name="Mathioni S.M."/>
            <person name="Nakano M."/>
            <person name="Shan H."/>
            <person name="Telgmann-Rauber A."/>
            <person name="Kanno A."/>
            <person name="Yue Z."/>
            <person name="Chen H."/>
            <person name="Li W."/>
            <person name="Chen Y."/>
            <person name="Xu X."/>
            <person name="Zhang Y."/>
            <person name="Luo S."/>
            <person name="Chen H."/>
            <person name="Gao J."/>
            <person name="Mao Z."/>
            <person name="Pires J.C."/>
            <person name="Luo M."/>
            <person name="Kudrna D."/>
            <person name="Wing R.A."/>
            <person name="Meyers B.C."/>
            <person name="Yi K."/>
            <person name="Kong H."/>
            <person name="Lavrijsen P."/>
            <person name="Sunseri F."/>
            <person name="Falavigna A."/>
            <person name="Ye Y."/>
            <person name="Leebens-Mack J.H."/>
            <person name="Chen G."/>
        </authorList>
    </citation>
    <scope>NUCLEOTIDE SEQUENCE [LARGE SCALE GENOMIC DNA]</scope>
    <source>
        <strain evidence="12">cv. DH0086</strain>
    </source>
</reference>
<evidence type="ECO:0000256" key="8">
    <source>
        <dbReference type="ARBA" id="ARBA00022989"/>
    </source>
</evidence>
<accession>A0A5P1EYI0</accession>
<proteinExistence type="inferred from homology"/>
<dbReference type="GO" id="GO:0005789">
    <property type="term" value="C:endoplasmic reticulum membrane"/>
    <property type="evidence" value="ECO:0007669"/>
    <property type="project" value="UniProtKB-SubCell"/>
</dbReference>
<dbReference type="Proteomes" id="UP000243459">
    <property type="component" value="Chromosome 5"/>
</dbReference>
<dbReference type="GO" id="GO:0004671">
    <property type="term" value="F:protein C-terminal S-isoprenylcysteine carboxyl O-methyltransferase activity"/>
    <property type="evidence" value="ECO:0007669"/>
    <property type="project" value="UniProtKB-EC"/>
</dbReference>
<evidence type="ECO:0000256" key="3">
    <source>
        <dbReference type="ARBA" id="ARBA00012151"/>
    </source>
</evidence>